<keyword evidence="1" id="KW-0175">Coiled coil</keyword>
<accession>A0A9D2MQM8</accession>
<feature type="region of interest" description="Disordered" evidence="2">
    <location>
        <begin position="226"/>
        <end position="265"/>
    </location>
</feature>
<dbReference type="InterPro" id="IPR046656">
    <property type="entry name" value="DUF6674"/>
</dbReference>
<evidence type="ECO:0000313" key="3">
    <source>
        <dbReference type="EMBL" id="HJB90764.1"/>
    </source>
</evidence>
<name>A0A9D2MQM8_9FIRM</name>
<reference evidence="3" key="1">
    <citation type="journal article" date="2021" name="PeerJ">
        <title>Extensive microbial diversity within the chicken gut microbiome revealed by metagenomics and culture.</title>
        <authorList>
            <person name="Gilroy R."/>
            <person name="Ravi A."/>
            <person name="Getino M."/>
            <person name="Pursley I."/>
            <person name="Horton D.L."/>
            <person name="Alikhan N.F."/>
            <person name="Baker D."/>
            <person name="Gharbi K."/>
            <person name="Hall N."/>
            <person name="Watson M."/>
            <person name="Adriaenssens E.M."/>
            <person name="Foster-Nyarko E."/>
            <person name="Jarju S."/>
            <person name="Secka A."/>
            <person name="Antonio M."/>
            <person name="Oren A."/>
            <person name="Chaudhuri R.R."/>
            <person name="La Ragione R."/>
            <person name="Hildebrand F."/>
            <person name="Pallen M.J."/>
        </authorList>
    </citation>
    <scope>NUCLEOTIDE SEQUENCE</scope>
    <source>
        <strain evidence="3">USAMLcec3-2134</strain>
    </source>
</reference>
<dbReference type="Proteomes" id="UP000886883">
    <property type="component" value="Unassembled WGS sequence"/>
</dbReference>
<dbReference type="AlphaFoldDB" id="A0A9D2MQM8"/>
<protein>
    <submittedName>
        <fullName evidence="3">PcfB family protein</fullName>
    </submittedName>
</protein>
<dbReference type="EMBL" id="DWXE01000016">
    <property type="protein sequence ID" value="HJB90764.1"/>
    <property type="molecule type" value="Genomic_DNA"/>
</dbReference>
<reference evidence="3" key="2">
    <citation type="submission" date="2021-04" db="EMBL/GenBank/DDBJ databases">
        <authorList>
            <person name="Gilroy R."/>
        </authorList>
    </citation>
    <scope>NUCLEOTIDE SEQUENCE</scope>
    <source>
        <strain evidence="3">USAMLcec3-2134</strain>
    </source>
</reference>
<evidence type="ECO:0000313" key="4">
    <source>
        <dbReference type="Proteomes" id="UP000886883"/>
    </source>
</evidence>
<evidence type="ECO:0000256" key="1">
    <source>
        <dbReference type="SAM" id="Coils"/>
    </source>
</evidence>
<evidence type="ECO:0000256" key="2">
    <source>
        <dbReference type="SAM" id="MobiDB-lite"/>
    </source>
</evidence>
<organism evidence="3 4">
    <name type="scientific">Candidatus Eisenbergiella merdigallinarum</name>
    <dbReference type="NCBI Taxonomy" id="2838552"/>
    <lineage>
        <taxon>Bacteria</taxon>
        <taxon>Bacillati</taxon>
        <taxon>Bacillota</taxon>
        <taxon>Clostridia</taxon>
        <taxon>Lachnospirales</taxon>
        <taxon>Lachnospiraceae</taxon>
        <taxon>Eisenbergiella</taxon>
    </lineage>
</organism>
<proteinExistence type="predicted"/>
<dbReference type="Pfam" id="PF20379">
    <property type="entry name" value="DUF6674"/>
    <property type="match status" value="1"/>
</dbReference>
<comment type="caution">
    <text evidence="3">The sequence shown here is derived from an EMBL/GenBank/DDBJ whole genome shotgun (WGS) entry which is preliminary data.</text>
</comment>
<feature type="coiled-coil region" evidence="1">
    <location>
        <begin position="36"/>
        <end position="96"/>
    </location>
</feature>
<sequence length="265" mass="29083">MEAMQEQEILQAFLKLMEENSRKEQAQDLTLLLSYLRDMEHQLDAVVNELHTVKQELAEQKAGLNPDGRREVSARVEQLEGSAHHLFEKIEELRSRIVTCAANALENVKQAGTVALDRAVSAMGLGKALAAIQRSASQSMADTKRHIEGIETIGHELRSVGGHLKNIGRTMTGKETQRVDGGKEGAIQAGILAPLRAAYRIHAKMNNTALAAIGAVERLEQAAAKAQEKRVEKKPSIRKNLEEKKAEAAARPAPDKEKRPQEAAL</sequence>
<gene>
    <name evidence="3" type="ORF">H9763_04770</name>
</gene>